<dbReference type="AlphaFoldDB" id="A0A2Z3KG72"/>
<dbReference type="Pfam" id="PF13730">
    <property type="entry name" value="HTH_36"/>
    <property type="match status" value="1"/>
</dbReference>
<gene>
    <name evidence="4" type="ORF">LL14B4_06100</name>
</gene>
<name>A0A2Z3KG72_LACLL</name>
<feature type="region of interest" description="Disordered" evidence="2">
    <location>
        <begin position="238"/>
        <end position="273"/>
    </location>
</feature>
<dbReference type="EMBL" id="CP028160">
    <property type="protein sequence ID" value="AWN65771.1"/>
    <property type="molecule type" value="Genomic_DNA"/>
</dbReference>
<protein>
    <recommendedName>
        <fullName evidence="3">DnaB/C C-terminal domain-containing protein</fullName>
    </recommendedName>
</protein>
<evidence type="ECO:0000313" key="5">
    <source>
        <dbReference type="Proteomes" id="UP000245919"/>
    </source>
</evidence>
<feature type="domain" description="DnaB/C C-terminal" evidence="3">
    <location>
        <begin position="168"/>
        <end position="239"/>
    </location>
</feature>
<evidence type="ECO:0000259" key="3">
    <source>
        <dbReference type="Pfam" id="PF07261"/>
    </source>
</evidence>
<reference evidence="4 5" key="1">
    <citation type="submission" date="2018-03" db="EMBL/GenBank/DDBJ databases">
        <title>Genome sequence of Lactococcus lactis strain 14B4 from almond drupe.</title>
        <authorList>
            <person name="Tran T.D."/>
            <person name="McGarvey J.A."/>
            <person name="Huynh S."/>
            <person name="Parker C.T."/>
        </authorList>
    </citation>
    <scope>NUCLEOTIDE SEQUENCE [LARGE SCALE GENOMIC DNA]</scope>
    <source>
        <strain evidence="4 5">14B4</strain>
    </source>
</reference>
<feature type="compositionally biased region" description="Polar residues" evidence="2">
    <location>
        <begin position="247"/>
        <end position="268"/>
    </location>
</feature>
<dbReference type="PANTHER" id="PTHR37293">
    <property type="entry name" value="PHAGE REPLICATION PROTEIN-RELATED"/>
    <property type="match status" value="1"/>
</dbReference>
<comment type="similarity">
    <text evidence="1">Belongs to the DnaB/DnaD family.</text>
</comment>
<accession>A0A2Z3KG72</accession>
<dbReference type="Gene3D" id="1.10.10.630">
    <property type="entry name" value="DnaD domain-like"/>
    <property type="match status" value="1"/>
</dbReference>
<evidence type="ECO:0000256" key="1">
    <source>
        <dbReference type="ARBA" id="ARBA00093462"/>
    </source>
</evidence>
<dbReference type="InterPro" id="IPR034829">
    <property type="entry name" value="DnaD-like_sf"/>
</dbReference>
<evidence type="ECO:0000313" key="4">
    <source>
        <dbReference type="EMBL" id="AWN65771.1"/>
    </source>
</evidence>
<dbReference type="NCBIfam" id="TIGR01446">
    <property type="entry name" value="DnaD_dom"/>
    <property type="match status" value="1"/>
</dbReference>
<dbReference type="Pfam" id="PF07261">
    <property type="entry name" value="DnaB_2"/>
    <property type="match status" value="1"/>
</dbReference>
<dbReference type="Proteomes" id="UP000245919">
    <property type="component" value="Chromosome"/>
</dbReference>
<dbReference type="SUPFAM" id="SSF158499">
    <property type="entry name" value="DnaD domain-like"/>
    <property type="match status" value="1"/>
</dbReference>
<evidence type="ECO:0000256" key="2">
    <source>
        <dbReference type="SAM" id="MobiDB-lite"/>
    </source>
</evidence>
<sequence length="294" mass="33799">MNPEQRLFWILDFNKLIERGHMNLIEAFNAFDSWTRLNTLSANQRSLYIAILQLWNAAGRPEYSSIPEQKLTELSGLSKKTFYNVRNQLEEFGLIGVVKSKSKNIAPKYTLKDISVKNDDNFTPISTPNVTPILTPKVTPNLAPYTEKRIEEESREEDDIVKDDSVFFDALQKNLGRGITYPESQLARVWREDLSDVMIIKAVSIAVLSRVTNFNYIDSIIKNWIKAGITTLSELQAHEEKRERSKQNTSTKPVKSAPDWSNPSYKNKTTAEDLRKLEELRQESLSKLETNKNE</sequence>
<proteinExistence type="inferred from homology"/>
<organism evidence="4 5">
    <name type="scientific">Lactococcus lactis subsp. lactis</name>
    <name type="common">Streptococcus lactis</name>
    <dbReference type="NCBI Taxonomy" id="1360"/>
    <lineage>
        <taxon>Bacteria</taxon>
        <taxon>Bacillati</taxon>
        <taxon>Bacillota</taxon>
        <taxon>Bacilli</taxon>
        <taxon>Lactobacillales</taxon>
        <taxon>Streptococcaceae</taxon>
        <taxon>Lactococcus</taxon>
    </lineage>
</organism>
<dbReference type="InterPro" id="IPR006343">
    <property type="entry name" value="DnaB/C_C"/>
</dbReference>
<dbReference type="InterPro" id="IPR053162">
    <property type="entry name" value="DnaD"/>
</dbReference>
<dbReference type="PANTHER" id="PTHR37293:SF5">
    <property type="entry name" value="DNA REPLICATION PROTEIN"/>
    <property type="match status" value="1"/>
</dbReference>